<name>A0A8K1I836_9VIRU</name>
<organism evidence="1">
    <name type="scientific">Hibiscus-infecting cilevirus</name>
    <dbReference type="NCBI Taxonomy" id="2054415"/>
    <lineage>
        <taxon>Viruses</taxon>
        <taxon>Riboviria</taxon>
        <taxon>Orthornavirae</taxon>
        <taxon>Kitrinoviricota</taxon>
        <taxon>Alsuviricetes</taxon>
        <taxon>Martellivirales</taxon>
        <taxon>Kitaviridae</taxon>
        <taxon>Cilevirus</taxon>
        <taxon>Cilevirus colombiaense</taxon>
    </lineage>
</organism>
<evidence type="ECO:0000313" key="1">
    <source>
        <dbReference type="EMBL" id="UBY00462.1"/>
    </source>
</evidence>
<reference evidence="1" key="1">
    <citation type="submission" date="2020-12" db="EMBL/GenBank/DDBJ databases">
        <title>First report of hibiscus-infecting cilevirus in passion fruit (Passiflora sp.).</title>
        <authorList>
            <person name="Olmedo-Velarde A."/>
            <person name="Roy A."/>
            <person name="Melzer M.J."/>
        </authorList>
    </citation>
    <scope>NUCLEOTIDE SEQUENCE</scope>
    <source>
        <strain evidence="1">LilikoiO2</strain>
    </source>
</reference>
<sequence>MLEDHSNHWFDRDDLGYPPVVTPRTFTCGCEITSYEADTLSFLVENFCRVFSCDEIDCLNHLRQVCLNVDGDAFFICRLYLCSVLHDLSCRCWSCEGECRPLGFFHGEFRGRVRRHNLSDPNGSPTSVLD</sequence>
<proteinExistence type="predicted"/>
<dbReference type="EMBL" id="MW413438">
    <property type="protein sequence ID" value="UBY00462.1"/>
    <property type="molecule type" value="Genomic_RNA"/>
</dbReference>
<protein>
    <submittedName>
        <fullName evidence="1">p15</fullName>
    </submittedName>
</protein>
<accession>A0A8K1I836</accession>